<dbReference type="EMBL" id="BRYB01006763">
    <property type="protein sequence ID" value="GMI56449.1"/>
    <property type="molecule type" value="Genomic_DNA"/>
</dbReference>
<keyword evidence="1" id="KW-0175">Coiled coil</keyword>
<feature type="compositionally biased region" description="Low complexity" evidence="2">
    <location>
        <begin position="253"/>
        <end position="266"/>
    </location>
</feature>
<feature type="region of interest" description="Disordered" evidence="2">
    <location>
        <begin position="1"/>
        <end position="42"/>
    </location>
</feature>
<feature type="region of interest" description="Disordered" evidence="2">
    <location>
        <begin position="635"/>
        <end position="684"/>
    </location>
</feature>
<sequence length="977" mass="106148">MKGPGRPQKEAHSLTAPGRVPGQSGSAPAPAQESSQAPAPSASLLAAVRAEVRAWSLDVSSARPVLSASSARAAHSELYLPEELYSSRHGVAALSEEFGDVQVYTPHVITMASEAHRGSVSDVNSRSTALQLQIRSLRAAVRDFHAGRAGGRAGLEAGLEGASRALNNAAVARKQSRRSSDVLASTVKLALGHVGKRKEAQPAEGAGEGPERKKSRGKGKKPSADAQGGDAQGGDAQGGDAQDPSQDPPQDPPAASAVDSAADSAAAEALGLDAAGNFRRKSAMAEYRDTIAASSGAREESSSSSSEQSSGNFSDVASDDDVAADGSLAGSFAEGPGAGLLLNARQAAARLDPGASPASSRARSFMATPQKLVRMVKKEERAVRRTRISMIKKKEEEDQRQGIVTPKAAPRKVAPWSMTIDQQKNIGWFRSLARSTADKCMFSTVMHVSDLSRSVVVNRATTQAEKHEEEKTNGRRRSLALVREVQSTSSAAAELSREKMELQKELNLAIKRYTTQATKMEMEAEKLRKQGVAEREAFAEKERLFEKEKKDTVELFISRQDDYKMEVMRSMIKMEERLGAERAKLDKVLKSCKFIKEGIARKTKEAASLTEERDKLRHEKMGLEQDVVNAVRRGEEEAGRLRGELEEARRRHAEEMGAAAEKHGEEVRAMSDKHGEEKKLQDNTVATLKEVQQSTLKEHAELSAKHQELTTKHGDLGAKHEELGARHRGLSEQHEDLSTKHKSLSEQHEGKVGEHERLERKHRELEDEAEKRTKELEEKLREIEAKAAEKHEALEDHKQKSIAMQEGLLSEKAEAVRAVEAEFGAVVSKKEEELLGFRTEAERNLDELRKALELKDKEIEEMRAAKEGKEAEVENMEAEVSALKDKIANQSAKDQEKVVEMQGGIDEAKEVQALAGSAAAAEEAVEKVEDEQELLKASEYERARTHTVGNGLTMPADIASSMAQAADAGRGGGEGGE</sequence>
<evidence type="ECO:0000313" key="3">
    <source>
        <dbReference type="EMBL" id="GMI56449.1"/>
    </source>
</evidence>
<feature type="compositionally biased region" description="Low complexity" evidence="2">
    <location>
        <begin position="292"/>
        <end position="316"/>
    </location>
</feature>
<dbReference type="PANTHER" id="PTHR45615:SF80">
    <property type="entry name" value="GRIP DOMAIN-CONTAINING PROTEIN"/>
    <property type="match status" value="1"/>
</dbReference>
<dbReference type="Proteomes" id="UP001165060">
    <property type="component" value="Unassembled WGS sequence"/>
</dbReference>
<reference evidence="3 4" key="1">
    <citation type="journal article" date="2023" name="Commun. Biol.">
        <title>Genome analysis of Parmales, the sister group of diatoms, reveals the evolutionary specialization of diatoms from phago-mixotrophs to photoautotrophs.</title>
        <authorList>
            <person name="Ban H."/>
            <person name="Sato S."/>
            <person name="Yoshikawa S."/>
            <person name="Yamada K."/>
            <person name="Nakamura Y."/>
            <person name="Ichinomiya M."/>
            <person name="Sato N."/>
            <person name="Blanc-Mathieu R."/>
            <person name="Endo H."/>
            <person name="Kuwata A."/>
            <person name="Ogata H."/>
        </authorList>
    </citation>
    <scope>NUCLEOTIDE SEQUENCE [LARGE SCALE GENOMIC DNA]</scope>
</reference>
<feature type="non-terminal residue" evidence="3">
    <location>
        <position position="977"/>
    </location>
</feature>
<evidence type="ECO:0000256" key="1">
    <source>
        <dbReference type="SAM" id="Coils"/>
    </source>
</evidence>
<protein>
    <submittedName>
        <fullName evidence="3">Uncharacterized protein</fullName>
    </submittedName>
</protein>
<feature type="region of interest" description="Disordered" evidence="2">
    <location>
        <begin position="193"/>
        <end position="266"/>
    </location>
</feature>
<evidence type="ECO:0000256" key="2">
    <source>
        <dbReference type="SAM" id="MobiDB-lite"/>
    </source>
</evidence>
<comment type="caution">
    <text evidence="3">The sequence shown here is derived from an EMBL/GenBank/DDBJ whole genome shotgun (WGS) entry which is preliminary data.</text>
</comment>
<feature type="compositionally biased region" description="Basic and acidic residues" evidence="2">
    <location>
        <begin position="635"/>
        <end position="681"/>
    </location>
</feature>
<feature type="region of interest" description="Disordered" evidence="2">
    <location>
        <begin position="291"/>
        <end position="336"/>
    </location>
</feature>
<accession>A0ABQ6NE14</accession>
<name>A0ABQ6NE14_9STRA</name>
<feature type="compositionally biased region" description="Low complexity" evidence="2">
    <location>
        <begin position="26"/>
        <end position="42"/>
    </location>
</feature>
<proteinExistence type="predicted"/>
<organism evidence="3 4">
    <name type="scientific">Tetraparma gracilis</name>
    <dbReference type="NCBI Taxonomy" id="2962635"/>
    <lineage>
        <taxon>Eukaryota</taxon>
        <taxon>Sar</taxon>
        <taxon>Stramenopiles</taxon>
        <taxon>Ochrophyta</taxon>
        <taxon>Bolidophyceae</taxon>
        <taxon>Parmales</taxon>
        <taxon>Triparmaceae</taxon>
        <taxon>Tetraparma</taxon>
    </lineage>
</organism>
<keyword evidence="4" id="KW-1185">Reference proteome</keyword>
<gene>
    <name evidence="3" type="ORF">TeGR_g12059</name>
</gene>
<feature type="coiled-coil region" evidence="1">
    <location>
        <begin position="457"/>
        <end position="530"/>
    </location>
</feature>
<evidence type="ECO:0000313" key="4">
    <source>
        <dbReference type="Proteomes" id="UP001165060"/>
    </source>
</evidence>
<feature type="coiled-coil region" evidence="1">
    <location>
        <begin position="838"/>
        <end position="941"/>
    </location>
</feature>
<dbReference type="PANTHER" id="PTHR45615">
    <property type="entry name" value="MYOSIN HEAVY CHAIN, NON-MUSCLE"/>
    <property type="match status" value="1"/>
</dbReference>
<feature type="region of interest" description="Disordered" evidence="2">
    <location>
        <begin position="726"/>
        <end position="773"/>
    </location>
</feature>